<feature type="transmembrane region" description="Helical" evidence="8">
    <location>
        <begin position="267"/>
        <end position="288"/>
    </location>
</feature>
<dbReference type="Gene3D" id="1.20.1250.20">
    <property type="entry name" value="MFS general substrate transporter like domains"/>
    <property type="match status" value="2"/>
</dbReference>
<dbReference type="PANTHER" id="PTHR11662">
    <property type="entry name" value="SOLUTE CARRIER FAMILY 17"/>
    <property type="match status" value="1"/>
</dbReference>
<dbReference type="GO" id="GO:0015293">
    <property type="term" value="F:symporter activity"/>
    <property type="evidence" value="ECO:0007669"/>
    <property type="project" value="UniProtKB-KW"/>
</dbReference>
<dbReference type="GeneID" id="105266782"/>
<name>A0A9R1TZF7_9HYME</name>
<dbReference type="SUPFAM" id="SSF103473">
    <property type="entry name" value="MFS general substrate transporter"/>
    <property type="match status" value="1"/>
</dbReference>
<accession>A0A9R1TZF7</accession>
<evidence type="ECO:0000259" key="9">
    <source>
        <dbReference type="PROSITE" id="PS50850"/>
    </source>
</evidence>
<evidence type="ECO:0000313" key="10">
    <source>
        <dbReference type="Proteomes" id="UP000694866"/>
    </source>
</evidence>
<feature type="transmembrane region" description="Helical" evidence="8">
    <location>
        <begin position="142"/>
        <end position="161"/>
    </location>
</feature>
<keyword evidence="10" id="KW-1185">Reference proteome</keyword>
<evidence type="ECO:0000256" key="8">
    <source>
        <dbReference type="SAM" id="Phobius"/>
    </source>
</evidence>
<evidence type="ECO:0000256" key="3">
    <source>
        <dbReference type="ARBA" id="ARBA00022692"/>
    </source>
</evidence>
<keyword evidence="2" id="KW-0813">Transport</keyword>
<reference evidence="11" key="1">
    <citation type="submission" date="2025-08" db="UniProtKB">
        <authorList>
            <consortium name="RefSeq"/>
        </authorList>
    </citation>
    <scope>IDENTIFICATION</scope>
    <source>
        <strain evidence="11">USDA-PBARC FA_bdor</strain>
        <tissue evidence="11">Whole organism</tissue>
    </source>
</reference>
<dbReference type="PROSITE" id="PS50850">
    <property type="entry name" value="MFS"/>
    <property type="match status" value="1"/>
</dbReference>
<dbReference type="InterPro" id="IPR036259">
    <property type="entry name" value="MFS_trans_sf"/>
</dbReference>
<dbReference type="Pfam" id="PF07690">
    <property type="entry name" value="MFS_1"/>
    <property type="match status" value="1"/>
</dbReference>
<comment type="subcellular location">
    <subcellularLocation>
        <location evidence="1">Membrane</location>
        <topology evidence="1">Multi-pass membrane protein</topology>
    </subcellularLocation>
</comment>
<keyword evidence="4" id="KW-0769">Symport</keyword>
<dbReference type="FunFam" id="1.20.1250.20:FF:000003">
    <property type="entry name" value="Solute carrier family 17 member 3"/>
    <property type="match status" value="1"/>
</dbReference>
<proteinExistence type="predicted"/>
<dbReference type="CTD" id="36651"/>
<dbReference type="InterPro" id="IPR020846">
    <property type="entry name" value="MFS_dom"/>
</dbReference>
<evidence type="ECO:0000256" key="2">
    <source>
        <dbReference type="ARBA" id="ARBA00022448"/>
    </source>
</evidence>
<keyword evidence="6 8" id="KW-0472">Membrane</keyword>
<dbReference type="RefSeq" id="XP_011303491.1">
    <property type="nucleotide sequence ID" value="XM_011305189.1"/>
</dbReference>
<feature type="region of interest" description="Disordered" evidence="7">
    <location>
        <begin position="470"/>
        <end position="501"/>
    </location>
</feature>
<feature type="compositionally biased region" description="Basic and acidic residues" evidence="7">
    <location>
        <begin position="489"/>
        <end position="501"/>
    </location>
</feature>
<feature type="transmembrane region" description="Helical" evidence="8">
    <location>
        <begin position="372"/>
        <end position="396"/>
    </location>
</feature>
<evidence type="ECO:0000256" key="4">
    <source>
        <dbReference type="ARBA" id="ARBA00022847"/>
    </source>
</evidence>
<feature type="transmembrane region" description="Helical" evidence="8">
    <location>
        <begin position="118"/>
        <end position="136"/>
    </location>
</feature>
<sequence length="501" mass="55797">MGREILTCRDVLWILVFCGFAINYMLRINLNLAIVAMVIPRTKGPAMAECSLQKIPGSSPSNKSLYTMTSTISQKLTTDNLFDWSEYDQGLALGAYYWFHWLTQLPGGLLARRYGTKMVFGVGNLATAALGLLIPFATEHHLYGLVAIRALQGFISGVIWPSMHDMTAKWIPPMERSKFVSAYLGSSVGAAVTYPLCAFIIDWINWRAAFYITSIIGIIWYCFWFFLVYDTPKEHPRIHENEFNHIVESLGDTVSTSQNVKVPWKELLLSGPVWITIIAHWGGVWGFLTFMTQAPSYFNFVHGWNINATGLLSGLPHVLRMIFSYIYSIFSDWLLRTQRMSHKNVRKLANFVTTGGGALFTLGLSFSGCQPILAIIFMMAGTAINGAVSAGTLAVFVDLSPNFASVLLGFCGLVTTGAGFISPLIVGILTNHRQTIEQWRLVFMIAAANLGISAIAYQFWGTADVQPWNECKEREGESPDELTGLRSKKREESDETDKVDV</sequence>
<evidence type="ECO:0000256" key="1">
    <source>
        <dbReference type="ARBA" id="ARBA00004141"/>
    </source>
</evidence>
<keyword evidence="3 8" id="KW-0812">Transmembrane</keyword>
<feature type="transmembrane region" description="Helical" evidence="8">
    <location>
        <begin position="441"/>
        <end position="460"/>
    </location>
</feature>
<organism evidence="10 11">
    <name type="scientific">Fopius arisanus</name>
    <dbReference type="NCBI Taxonomy" id="64838"/>
    <lineage>
        <taxon>Eukaryota</taxon>
        <taxon>Metazoa</taxon>
        <taxon>Ecdysozoa</taxon>
        <taxon>Arthropoda</taxon>
        <taxon>Hexapoda</taxon>
        <taxon>Insecta</taxon>
        <taxon>Pterygota</taxon>
        <taxon>Neoptera</taxon>
        <taxon>Endopterygota</taxon>
        <taxon>Hymenoptera</taxon>
        <taxon>Apocrita</taxon>
        <taxon>Ichneumonoidea</taxon>
        <taxon>Braconidae</taxon>
        <taxon>Opiinae</taxon>
        <taxon>Fopius</taxon>
    </lineage>
</organism>
<evidence type="ECO:0000313" key="11">
    <source>
        <dbReference type="RefSeq" id="XP_011303491.1"/>
    </source>
</evidence>
<dbReference type="AlphaFoldDB" id="A0A9R1TZF7"/>
<dbReference type="GO" id="GO:0006820">
    <property type="term" value="P:monoatomic anion transport"/>
    <property type="evidence" value="ECO:0007669"/>
    <property type="project" value="TreeGrafter"/>
</dbReference>
<feature type="transmembrane region" description="Helical" evidence="8">
    <location>
        <begin position="348"/>
        <end position="366"/>
    </location>
</feature>
<dbReference type="InterPro" id="IPR011701">
    <property type="entry name" value="MFS"/>
</dbReference>
<dbReference type="InterPro" id="IPR050382">
    <property type="entry name" value="MFS_Na/Anion_cotransporter"/>
</dbReference>
<dbReference type="PANTHER" id="PTHR11662:SF79">
    <property type="entry name" value="NA[+]-DEPENDENT INORGANIC PHOSPHATE COTRANSPORTER, ISOFORM A"/>
    <property type="match status" value="1"/>
</dbReference>
<protein>
    <submittedName>
        <fullName evidence="11">Sialin isoform X1</fullName>
    </submittedName>
</protein>
<feature type="transmembrane region" description="Helical" evidence="8">
    <location>
        <begin position="182"/>
        <end position="204"/>
    </location>
</feature>
<evidence type="ECO:0000256" key="6">
    <source>
        <dbReference type="ARBA" id="ARBA00023136"/>
    </source>
</evidence>
<feature type="transmembrane region" description="Helical" evidence="8">
    <location>
        <begin position="12"/>
        <end position="39"/>
    </location>
</feature>
<feature type="transmembrane region" description="Helical" evidence="8">
    <location>
        <begin position="403"/>
        <end position="429"/>
    </location>
</feature>
<keyword evidence="5 8" id="KW-1133">Transmembrane helix</keyword>
<gene>
    <name evidence="11" type="primary">NaPi-T</name>
</gene>
<dbReference type="GO" id="GO:0016020">
    <property type="term" value="C:membrane"/>
    <property type="evidence" value="ECO:0007669"/>
    <property type="project" value="UniProtKB-SubCell"/>
</dbReference>
<dbReference type="Proteomes" id="UP000694866">
    <property type="component" value="Unplaced"/>
</dbReference>
<evidence type="ECO:0000256" key="7">
    <source>
        <dbReference type="SAM" id="MobiDB-lite"/>
    </source>
</evidence>
<dbReference type="KEGG" id="fas:105266782"/>
<dbReference type="CDD" id="cd17318">
    <property type="entry name" value="MFS_SLC17"/>
    <property type="match status" value="1"/>
</dbReference>
<feature type="transmembrane region" description="Helical" evidence="8">
    <location>
        <begin position="210"/>
        <end position="229"/>
    </location>
</feature>
<dbReference type="OrthoDB" id="2985014at2759"/>
<evidence type="ECO:0000256" key="5">
    <source>
        <dbReference type="ARBA" id="ARBA00022989"/>
    </source>
</evidence>
<feature type="domain" description="Major facilitator superfamily (MFS) profile" evidence="9">
    <location>
        <begin position="11"/>
        <end position="465"/>
    </location>
</feature>